<accession>A0ABR2TE01</accession>
<evidence type="ECO:0000313" key="5">
    <source>
        <dbReference type="Proteomes" id="UP001396334"/>
    </source>
</evidence>
<evidence type="ECO:0000313" key="4">
    <source>
        <dbReference type="EMBL" id="KAK9035727.1"/>
    </source>
</evidence>
<dbReference type="Gene3D" id="3.40.47.10">
    <property type="match status" value="1"/>
</dbReference>
<keyword evidence="5" id="KW-1185">Reference proteome</keyword>
<feature type="domain" description="FAE" evidence="3">
    <location>
        <begin position="29"/>
        <end position="208"/>
    </location>
</feature>
<evidence type="ECO:0000256" key="1">
    <source>
        <dbReference type="ARBA" id="ARBA00023315"/>
    </source>
</evidence>
<name>A0ABR2TE01_9ROSI</name>
<evidence type="ECO:0000259" key="3">
    <source>
        <dbReference type="Pfam" id="PF08392"/>
    </source>
</evidence>
<gene>
    <name evidence="4" type="ORF">V6N11_077758</name>
</gene>
<organism evidence="4 5">
    <name type="scientific">Hibiscus sabdariffa</name>
    <name type="common">roselle</name>
    <dbReference type="NCBI Taxonomy" id="183260"/>
    <lineage>
        <taxon>Eukaryota</taxon>
        <taxon>Viridiplantae</taxon>
        <taxon>Streptophyta</taxon>
        <taxon>Embryophyta</taxon>
        <taxon>Tracheophyta</taxon>
        <taxon>Spermatophyta</taxon>
        <taxon>Magnoliopsida</taxon>
        <taxon>eudicotyledons</taxon>
        <taxon>Gunneridae</taxon>
        <taxon>Pentapetalae</taxon>
        <taxon>rosids</taxon>
        <taxon>malvids</taxon>
        <taxon>Malvales</taxon>
        <taxon>Malvaceae</taxon>
        <taxon>Malvoideae</taxon>
        <taxon>Hibiscus</taxon>
    </lineage>
</organism>
<dbReference type="EMBL" id="JBBPBN010000006">
    <property type="protein sequence ID" value="KAK9035727.1"/>
    <property type="molecule type" value="Genomic_DNA"/>
</dbReference>
<keyword evidence="1" id="KW-0808">Transferase</keyword>
<sequence length="210" mass="23144">MAFIDSTSAVIKSRRRLPDFLQFVELNGPVDSFLKMTEDSGAFTEDTLEFQRRISTRSSLGDGTYFPRGITSSPPNLCMEEARAEAEAVMFGALDSLIKKTGVKTKDIGIIVIFNPTPSLSAMIVHHYKLRTDIKSYNLGGMGCNAGLISIELAKNLLQANPNMYAVVVSTENITLNWYFGNDRSMLLCNCIFLMGRAAVLLSNQAQDIV</sequence>
<keyword evidence="1" id="KW-0012">Acyltransferase</keyword>
<proteinExistence type="predicted"/>
<dbReference type="PANTHER" id="PTHR31561">
    <property type="entry name" value="3-KETOACYL-COA SYNTHASE"/>
    <property type="match status" value="1"/>
</dbReference>
<dbReference type="InterPro" id="IPR013601">
    <property type="entry name" value="FAE1_typ3_polyketide_synth"/>
</dbReference>
<dbReference type="InterPro" id="IPR016039">
    <property type="entry name" value="Thiolase-like"/>
</dbReference>
<dbReference type="Pfam" id="PF08392">
    <property type="entry name" value="FAE1_CUT1_RppA"/>
    <property type="match status" value="1"/>
</dbReference>
<comment type="catalytic activity">
    <reaction evidence="2">
        <text>a very-long-chain acyl-CoA + malonyl-CoA + H(+) = a very-long-chain 3-oxoacyl-CoA + CO2 + CoA</text>
        <dbReference type="Rhea" id="RHEA:32727"/>
        <dbReference type="ChEBI" id="CHEBI:15378"/>
        <dbReference type="ChEBI" id="CHEBI:16526"/>
        <dbReference type="ChEBI" id="CHEBI:57287"/>
        <dbReference type="ChEBI" id="CHEBI:57384"/>
        <dbReference type="ChEBI" id="CHEBI:90725"/>
        <dbReference type="ChEBI" id="CHEBI:90736"/>
        <dbReference type="EC" id="2.3.1.199"/>
    </reaction>
</comment>
<protein>
    <recommendedName>
        <fullName evidence="3">FAE domain-containing protein</fullName>
    </recommendedName>
</protein>
<dbReference type="Proteomes" id="UP001396334">
    <property type="component" value="Unassembled WGS sequence"/>
</dbReference>
<reference evidence="4 5" key="1">
    <citation type="journal article" date="2024" name="G3 (Bethesda)">
        <title>Genome assembly of Hibiscus sabdariffa L. provides insights into metabolisms of medicinal natural products.</title>
        <authorList>
            <person name="Kim T."/>
        </authorList>
    </citation>
    <scope>NUCLEOTIDE SEQUENCE [LARGE SCALE GENOMIC DNA]</scope>
    <source>
        <strain evidence="4">TK-2024</strain>
        <tissue evidence="4">Old leaves</tissue>
    </source>
</reference>
<comment type="caution">
    <text evidence="4">The sequence shown here is derived from an EMBL/GenBank/DDBJ whole genome shotgun (WGS) entry which is preliminary data.</text>
</comment>
<evidence type="ECO:0000256" key="2">
    <source>
        <dbReference type="ARBA" id="ARBA00047375"/>
    </source>
</evidence>
<dbReference type="InterPro" id="IPR012392">
    <property type="entry name" value="3-ktacl-CoA_syn"/>
</dbReference>
<dbReference type="SUPFAM" id="SSF53901">
    <property type="entry name" value="Thiolase-like"/>
    <property type="match status" value="1"/>
</dbReference>